<dbReference type="Gene3D" id="2.60.40.2030">
    <property type="match status" value="1"/>
</dbReference>
<protein>
    <recommendedName>
        <fullName evidence="6">Gram-positive cocci surface proteins LPxTG domain-containing protein</fullName>
    </recommendedName>
</protein>
<dbReference type="SUPFAM" id="SSF141072">
    <property type="entry name" value="CalX-like"/>
    <property type="match status" value="1"/>
</dbReference>
<evidence type="ECO:0000256" key="3">
    <source>
        <dbReference type="SAM" id="SignalP"/>
    </source>
</evidence>
<dbReference type="NCBIfam" id="NF041518">
    <property type="entry name" value="choice_anch_Q"/>
    <property type="match status" value="1"/>
</dbReference>
<reference evidence="4 5" key="1">
    <citation type="journal article" date="2015" name="Stand. Genomic Sci.">
        <title>Genomic Encyclopedia of Bacterial and Archaeal Type Strains, Phase III: the genomes of soil and plant-associated and newly described type strains.</title>
        <authorList>
            <person name="Whitman W.B."/>
            <person name="Woyke T."/>
            <person name="Klenk H.P."/>
            <person name="Zhou Y."/>
            <person name="Lilburn T.G."/>
            <person name="Beck B.J."/>
            <person name="De Vos P."/>
            <person name="Vandamme P."/>
            <person name="Eisen J.A."/>
            <person name="Garrity G."/>
            <person name="Hugenholtz P."/>
            <person name="Kyrpides N.C."/>
        </authorList>
    </citation>
    <scope>NUCLEOTIDE SEQUENCE [LARGE SCALE GENOMIC DNA]</scope>
    <source>
        <strain evidence="4 5">RF6</strain>
    </source>
</reference>
<feature type="signal peptide" evidence="3">
    <location>
        <begin position="1"/>
        <end position="27"/>
    </location>
</feature>
<keyword evidence="5" id="KW-1185">Reference proteome</keyword>
<sequence length="885" mass="89135">MGSKLYAIGVGGLAALLALSAAAPAGAEPRVAAAPAVGDFPPPAIPDAGCTAGTVFTVSAAEGTGEGSFYQAVWAANENPGIDSVVIPAGMTVVADYTVPLTESVRVCGADAATSKILLASPDPEHRLETPPADALTPRFNDPEWIPDYYGSLLDATLLVDRPISASMSSLTIDGQLDPDGSFFEAVFVSSSTDRDVPLVYRDLTLSGLGSLAKVRADSGSIYADGLRVDSTISGNHTSLIDTQTLHGELSLTNSTLTGLDTAAVTVWDGYLGDDQRITLDHVTLSDGNASNTLNQASLIAVPGVLGRGELAADMPSATDPLLVLNEVTVTNVFPEPDLPAAQPSVVALRQVYGDVLVANTSISQPAQDRAHGYGQAAIALQGVSGRLAVVDSSLTDLLGSAIDYQATGRWEQSDRIGLTIERSDVARVGRLDDGSTPAVTAHIATSDPLTEPVLQLTDSQFVELSTSEGPGGVMVNFSAAVPARAAVARVASETVPAVKVSGTTFANNGGREANDLVAGVFGDWDADAAAVEIENSTFSGTQGGEGYAEQAVQVYSAAGALRLTEVTMHGLGVAQAGMGEDNVTMQVANSAIQTGDGLSAMRAEDAAVPVATSTTVTDASGAALGADAATAAAMGLWELAENGGQAFRDGSTILTHLPATSSVLVDSAAAAAATATDQRGVARPQGPAPDRGAVEVVLNEVSAMLGLDGSARVTAGKPATLTASRTGSSAGEVSATVRLSGGAAARAADGAAIAGTDYVDDTIVVRWADGETADQTFTIKTLARGEAGTRTLTATLEDPSGNAVLGDDTSATVTIVERAAASTDPAEPTDPSEPGTAQPPAGGTDGLATTGGESPAAWFALAAALAAAGGATLVASRRSARSRV</sequence>
<accession>A0A4Q7U1G0</accession>
<dbReference type="EMBL" id="SHKI01000003">
    <property type="protein sequence ID" value="RZT66717.1"/>
    <property type="molecule type" value="Genomic_DNA"/>
</dbReference>
<evidence type="ECO:0000313" key="4">
    <source>
        <dbReference type="EMBL" id="RZT66717.1"/>
    </source>
</evidence>
<dbReference type="InterPro" id="IPR038081">
    <property type="entry name" value="CalX-like_sf"/>
</dbReference>
<keyword evidence="2" id="KW-0472">Membrane</keyword>
<keyword evidence="2" id="KW-1133">Transmembrane helix</keyword>
<evidence type="ECO:0008006" key="6">
    <source>
        <dbReference type="Google" id="ProtNLM"/>
    </source>
</evidence>
<feature type="chain" id="PRO_5020429560" description="Gram-positive cocci surface proteins LPxTG domain-containing protein" evidence="3">
    <location>
        <begin position="28"/>
        <end position="885"/>
    </location>
</feature>
<proteinExistence type="predicted"/>
<gene>
    <name evidence="4" type="ORF">EV139_0844</name>
</gene>
<dbReference type="InterPro" id="IPR059226">
    <property type="entry name" value="Choice_anch_Q_dom"/>
</dbReference>
<keyword evidence="3" id="KW-0732">Signal</keyword>
<dbReference type="OrthoDB" id="5138950at2"/>
<evidence type="ECO:0000256" key="2">
    <source>
        <dbReference type="SAM" id="Phobius"/>
    </source>
</evidence>
<comment type="caution">
    <text evidence="4">The sequence shown here is derived from an EMBL/GenBank/DDBJ whole genome shotgun (WGS) entry which is preliminary data.</text>
</comment>
<feature type="region of interest" description="Disordered" evidence="1">
    <location>
        <begin position="821"/>
        <end position="853"/>
    </location>
</feature>
<dbReference type="RefSeq" id="WP_157992982.1">
    <property type="nucleotide sequence ID" value="NZ_QYAG01000001.1"/>
</dbReference>
<feature type="transmembrane region" description="Helical" evidence="2">
    <location>
        <begin position="857"/>
        <end position="876"/>
    </location>
</feature>
<dbReference type="AlphaFoldDB" id="A0A4Q7U1G0"/>
<keyword evidence="2" id="KW-0812">Transmembrane</keyword>
<evidence type="ECO:0000256" key="1">
    <source>
        <dbReference type="SAM" id="MobiDB-lite"/>
    </source>
</evidence>
<dbReference type="Proteomes" id="UP000291832">
    <property type="component" value="Unassembled WGS sequence"/>
</dbReference>
<name>A0A4Q7U1G0_9MICO</name>
<organism evidence="4 5">
    <name type="scientific">Leucobacter luti</name>
    <dbReference type="NCBI Taxonomy" id="340320"/>
    <lineage>
        <taxon>Bacteria</taxon>
        <taxon>Bacillati</taxon>
        <taxon>Actinomycetota</taxon>
        <taxon>Actinomycetes</taxon>
        <taxon>Micrococcales</taxon>
        <taxon>Microbacteriaceae</taxon>
        <taxon>Leucobacter</taxon>
    </lineage>
</organism>
<evidence type="ECO:0000313" key="5">
    <source>
        <dbReference type="Proteomes" id="UP000291832"/>
    </source>
</evidence>